<dbReference type="AlphaFoldDB" id="A0A2P2PEP3"/>
<proteinExistence type="predicted"/>
<sequence length="33" mass="3722">MHSHLIDQEGEAIKGKDGLNPIKHKTWPTIITI</sequence>
<name>A0A2P2PEP3_RHIMU</name>
<protein>
    <submittedName>
        <fullName evidence="1">Uncharacterized protein</fullName>
    </submittedName>
</protein>
<dbReference type="EMBL" id="GGEC01072706">
    <property type="protein sequence ID" value="MBX53190.1"/>
    <property type="molecule type" value="Transcribed_RNA"/>
</dbReference>
<reference evidence="1" key="1">
    <citation type="submission" date="2018-02" db="EMBL/GenBank/DDBJ databases">
        <title>Rhizophora mucronata_Transcriptome.</title>
        <authorList>
            <person name="Meera S.P."/>
            <person name="Sreeshan A."/>
            <person name="Augustine A."/>
        </authorList>
    </citation>
    <scope>NUCLEOTIDE SEQUENCE</scope>
    <source>
        <tissue evidence="1">Leaf</tissue>
    </source>
</reference>
<evidence type="ECO:0000313" key="1">
    <source>
        <dbReference type="EMBL" id="MBX53190.1"/>
    </source>
</evidence>
<organism evidence="1">
    <name type="scientific">Rhizophora mucronata</name>
    <name type="common">Asiatic mangrove</name>
    <dbReference type="NCBI Taxonomy" id="61149"/>
    <lineage>
        <taxon>Eukaryota</taxon>
        <taxon>Viridiplantae</taxon>
        <taxon>Streptophyta</taxon>
        <taxon>Embryophyta</taxon>
        <taxon>Tracheophyta</taxon>
        <taxon>Spermatophyta</taxon>
        <taxon>Magnoliopsida</taxon>
        <taxon>eudicotyledons</taxon>
        <taxon>Gunneridae</taxon>
        <taxon>Pentapetalae</taxon>
        <taxon>rosids</taxon>
        <taxon>fabids</taxon>
        <taxon>Malpighiales</taxon>
        <taxon>Rhizophoraceae</taxon>
        <taxon>Rhizophora</taxon>
    </lineage>
</organism>
<accession>A0A2P2PEP3</accession>